<dbReference type="PANTHER" id="PTHR42912">
    <property type="entry name" value="METHYLTRANSFERASE"/>
    <property type="match status" value="1"/>
</dbReference>
<dbReference type="InterPro" id="IPR029063">
    <property type="entry name" value="SAM-dependent_MTases_sf"/>
</dbReference>
<dbReference type="AlphaFoldDB" id="A0A849HWD2"/>
<evidence type="ECO:0000259" key="1">
    <source>
        <dbReference type="Pfam" id="PF13649"/>
    </source>
</evidence>
<gene>
    <name evidence="2" type="ORF">HJG44_05460</name>
</gene>
<dbReference type="PANTHER" id="PTHR42912:SF45">
    <property type="entry name" value="23S RRNA (GUANINE(745)-N(1))-METHYLTRANSFERASE"/>
    <property type="match status" value="1"/>
</dbReference>
<dbReference type="InterPro" id="IPR041698">
    <property type="entry name" value="Methyltransf_25"/>
</dbReference>
<dbReference type="EMBL" id="JABEPP010000002">
    <property type="protein sequence ID" value="NNM71846.1"/>
    <property type="molecule type" value="Genomic_DNA"/>
</dbReference>
<reference evidence="2 3" key="1">
    <citation type="submission" date="2020-04" db="EMBL/GenBank/DDBJ databases">
        <title>Enterovirga sp. isolate from soil.</title>
        <authorList>
            <person name="Chea S."/>
            <person name="Kim D.-U."/>
        </authorList>
    </citation>
    <scope>NUCLEOTIDE SEQUENCE [LARGE SCALE GENOMIC DNA]</scope>
    <source>
        <strain evidence="2 3">DB1703</strain>
    </source>
</reference>
<dbReference type="Pfam" id="PF13649">
    <property type="entry name" value="Methyltransf_25"/>
    <property type="match status" value="1"/>
</dbReference>
<protein>
    <submittedName>
        <fullName evidence="2">Methyltransferase domain-containing protein</fullName>
    </submittedName>
</protein>
<proteinExistence type="predicted"/>
<keyword evidence="2" id="KW-0489">Methyltransferase</keyword>
<keyword evidence="3" id="KW-1185">Reference proteome</keyword>
<dbReference type="GO" id="GO:0032259">
    <property type="term" value="P:methylation"/>
    <property type="evidence" value="ECO:0007669"/>
    <property type="project" value="UniProtKB-KW"/>
</dbReference>
<evidence type="ECO:0000313" key="3">
    <source>
        <dbReference type="Proteomes" id="UP000564885"/>
    </source>
</evidence>
<dbReference type="GO" id="GO:0008757">
    <property type="term" value="F:S-adenosylmethionine-dependent methyltransferase activity"/>
    <property type="evidence" value="ECO:0007669"/>
    <property type="project" value="InterPro"/>
</dbReference>
<feature type="domain" description="Methyltransferase" evidence="1">
    <location>
        <begin position="157"/>
        <end position="254"/>
    </location>
</feature>
<dbReference type="Proteomes" id="UP000564885">
    <property type="component" value="Unassembled WGS sequence"/>
</dbReference>
<name>A0A849HWD2_9HYPH</name>
<dbReference type="Gene3D" id="3.40.50.150">
    <property type="entry name" value="Vaccinia Virus protein VP39"/>
    <property type="match status" value="1"/>
</dbReference>
<organism evidence="2 3">
    <name type="scientific">Enterovirga aerilata</name>
    <dbReference type="NCBI Taxonomy" id="2730920"/>
    <lineage>
        <taxon>Bacteria</taxon>
        <taxon>Pseudomonadati</taxon>
        <taxon>Pseudomonadota</taxon>
        <taxon>Alphaproteobacteria</taxon>
        <taxon>Hyphomicrobiales</taxon>
        <taxon>Methylobacteriaceae</taxon>
        <taxon>Enterovirga</taxon>
    </lineage>
</organism>
<keyword evidence="2" id="KW-0808">Transferase</keyword>
<dbReference type="CDD" id="cd02440">
    <property type="entry name" value="AdoMet_MTases"/>
    <property type="match status" value="1"/>
</dbReference>
<dbReference type="InterPro" id="IPR050508">
    <property type="entry name" value="Methyltransf_Superfamily"/>
</dbReference>
<dbReference type="SUPFAM" id="SSF53335">
    <property type="entry name" value="S-adenosyl-L-methionine-dependent methyltransferases"/>
    <property type="match status" value="1"/>
</dbReference>
<comment type="caution">
    <text evidence="2">The sequence shown here is derived from an EMBL/GenBank/DDBJ whole genome shotgun (WGS) entry which is preliminary data.</text>
</comment>
<dbReference type="RefSeq" id="WP_171217379.1">
    <property type="nucleotide sequence ID" value="NZ_JABEPP010000002.1"/>
</dbReference>
<sequence>MPDPVAPDLSELRAELRPAILACAIGELPVNVALMRLLMEARSVEEAEAALDVGAAAFGGLSGQLAIERARELLRRNPGAFATVRAVLAQAEHDRTPDSEDEAVAHWAAVFDRLAQAQPEAGVALYALGSPELLDAATAEIVETLEGWCLLSAACRVLEIGCGIGRFVRALAPKVGHVTGVDVSGAMIAAAGQRCAGLANVRLEVSSGRDLADFERGSFDLVLAADVFPYLVQAGGGLAARHVAEAGRVLRPGGTLAILNYSYRGDPDRDWRDIAAAAEPAGLARPEQRRPSFRHWDGAVFLVRKTS</sequence>
<accession>A0A849HWD2</accession>
<evidence type="ECO:0000313" key="2">
    <source>
        <dbReference type="EMBL" id="NNM71846.1"/>
    </source>
</evidence>